<dbReference type="InterPro" id="IPR029062">
    <property type="entry name" value="Class_I_gatase-like"/>
</dbReference>
<dbReference type="InterPro" id="IPR044992">
    <property type="entry name" value="ChyE-like"/>
</dbReference>
<dbReference type="PROSITE" id="PS51273">
    <property type="entry name" value="GATASE_TYPE_1"/>
    <property type="match status" value="1"/>
</dbReference>
<gene>
    <name evidence="2" type="ORF">LX70_00280</name>
</gene>
<dbReference type="InterPro" id="IPR017926">
    <property type="entry name" value="GATASE"/>
</dbReference>
<sequence length="241" mass="25491">MGGGERGDRMRVAVVHNIDPSDMGQVGVALTEAGVEVVEYHPHRDGVLPTLAEGFDGLAVLGGEQSALDDDRHPYLPALAALMAEAAAGARAVLGICLGSQVLARGLGGENSLGTAPEFGWTEIGLTEAGRADPVLSAAGPSFRSFEWHSDTFTLPPGAERLATGQVVPMQAYRWGRAAYGMQFHFEANRSVVRAWTEGFAGAVARMRPDWTDRYPDEEAAHGAAADAAGLAIARAWVRRL</sequence>
<proteinExistence type="predicted"/>
<protein>
    <submittedName>
        <fullName evidence="2">GMP synthase-like glutamine amidotransferase</fullName>
    </submittedName>
</protein>
<dbReference type="PANTHER" id="PTHR42695:SF5">
    <property type="entry name" value="GLUTAMINE AMIDOTRANSFERASE YLR126C-RELATED"/>
    <property type="match status" value="1"/>
</dbReference>
<organism evidence="2 3">
    <name type="scientific">Albidovulum denitrificans</name>
    <dbReference type="NCBI Taxonomy" id="404881"/>
    <lineage>
        <taxon>Bacteria</taxon>
        <taxon>Pseudomonadati</taxon>
        <taxon>Pseudomonadota</taxon>
        <taxon>Alphaproteobacteria</taxon>
        <taxon>Rhodobacterales</taxon>
        <taxon>Paracoccaceae</taxon>
        <taxon>Albidovulum</taxon>
    </lineage>
</organism>
<dbReference type="Pfam" id="PF00117">
    <property type="entry name" value="GATase"/>
    <property type="match status" value="1"/>
</dbReference>
<keyword evidence="3" id="KW-1185">Reference proteome</keyword>
<dbReference type="Gene3D" id="3.40.50.880">
    <property type="match status" value="1"/>
</dbReference>
<evidence type="ECO:0000259" key="1">
    <source>
        <dbReference type="Pfam" id="PF00117"/>
    </source>
</evidence>
<reference evidence="2 3" key="1">
    <citation type="submission" date="2018-02" db="EMBL/GenBank/DDBJ databases">
        <title>Genomic Encyclopedia of Archaeal and Bacterial Type Strains, Phase II (KMG-II): from individual species to whole genera.</title>
        <authorList>
            <person name="Goeker M."/>
        </authorList>
    </citation>
    <scope>NUCLEOTIDE SEQUENCE [LARGE SCALE GENOMIC DNA]</scope>
    <source>
        <strain evidence="2 3">DSM 18921</strain>
    </source>
</reference>
<dbReference type="GO" id="GO:0016740">
    <property type="term" value="F:transferase activity"/>
    <property type="evidence" value="ECO:0007669"/>
    <property type="project" value="UniProtKB-KW"/>
</dbReference>
<evidence type="ECO:0000313" key="2">
    <source>
        <dbReference type="EMBL" id="PQV58468.1"/>
    </source>
</evidence>
<dbReference type="EMBL" id="PVEP01000001">
    <property type="protein sequence ID" value="PQV58468.1"/>
    <property type="molecule type" value="Genomic_DNA"/>
</dbReference>
<keyword evidence="2" id="KW-0315">Glutamine amidotransferase</keyword>
<evidence type="ECO:0000313" key="3">
    <source>
        <dbReference type="Proteomes" id="UP000238338"/>
    </source>
</evidence>
<dbReference type="SUPFAM" id="SSF52317">
    <property type="entry name" value="Class I glutamine amidotransferase-like"/>
    <property type="match status" value="1"/>
</dbReference>
<comment type="caution">
    <text evidence="2">The sequence shown here is derived from an EMBL/GenBank/DDBJ whole genome shotgun (WGS) entry which is preliminary data.</text>
</comment>
<keyword evidence="2" id="KW-0808">Transferase</keyword>
<dbReference type="AlphaFoldDB" id="A0A2S8SCJ6"/>
<dbReference type="PANTHER" id="PTHR42695">
    <property type="entry name" value="GLUTAMINE AMIDOTRANSFERASE YLR126C-RELATED"/>
    <property type="match status" value="1"/>
</dbReference>
<name>A0A2S8SCJ6_9RHOB</name>
<dbReference type="GO" id="GO:0005829">
    <property type="term" value="C:cytosol"/>
    <property type="evidence" value="ECO:0007669"/>
    <property type="project" value="TreeGrafter"/>
</dbReference>
<dbReference type="CDD" id="cd01741">
    <property type="entry name" value="GATase1_1"/>
    <property type="match status" value="1"/>
</dbReference>
<accession>A0A2S8SCJ6</accession>
<dbReference type="Proteomes" id="UP000238338">
    <property type="component" value="Unassembled WGS sequence"/>
</dbReference>
<feature type="domain" description="Glutamine amidotransferase" evidence="1">
    <location>
        <begin position="34"/>
        <end position="189"/>
    </location>
</feature>